<accession>A0A3L0W071</accession>
<dbReference type="EMBL" id="RNRV01000024">
    <property type="protein sequence ID" value="MHO05452.1"/>
    <property type="molecule type" value="Genomic_DNA"/>
</dbReference>
<reference evidence="2" key="1">
    <citation type="submission" date="2018-10" db="EMBL/GenBank/DDBJ databases">
        <authorList>
            <consortium name="NARMS: The National Antimicrobial Resistance Monitoring System"/>
        </authorList>
    </citation>
    <scope>NUCLEOTIDE SEQUENCE [LARGE SCALE GENOMIC DNA]</scope>
    <source>
        <strain evidence="2">CVM N17EC0388</strain>
    </source>
</reference>
<gene>
    <name evidence="2" type="ORF">D9F05_13865</name>
</gene>
<feature type="domain" description="RiboL-PSP-HEPN" evidence="1">
    <location>
        <begin position="12"/>
        <end position="158"/>
    </location>
</feature>
<sequence length="165" mass="18778">MSKAIQGFEYSIKDAEELLAHFDSINANPPPPSSEVLKRAGLVMALTAWETYVEDRLVEEMHKKLAIVQGSYLGDFILKKLHTDLKSFHNPSSDKTKKIFMDYLGFDVTEGWRWPNYEPEKARSTLNQWIKKRGDAAHRSKPISTGVPAPHLIKRDELGKVRTSP</sequence>
<evidence type="ECO:0000313" key="2">
    <source>
        <dbReference type="EMBL" id="MHO05452.1"/>
    </source>
</evidence>
<dbReference type="InterPro" id="IPR041519">
    <property type="entry name" value="HEPN_RiboL-PSP"/>
</dbReference>
<proteinExistence type="predicted"/>
<comment type="caution">
    <text evidence="2">The sequence shown here is derived from an EMBL/GenBank/DDBJ whole genome shotgun (WGS) entry which is preliminary data.</text>
</comment>
<organism evidence="2">
    <name type="scientific">Escherichia coli</name>
    <dbReference type="NCBI Taxonomy" id="562"/>
    <lineage>
        <taxon>Bacteria</taxon>
        <taxon>Pseudomonadati</taxon>
        <taxon>Pseudomonadota</taxon>
        <taxon>Gammaproteobacteria</taxon>
        <taxon>Enterobacterales</taxon>
        <taxon>Enterobacteriaceae</taxon>
        <taxon>Escherichia</taxon>
    </lineage>
</organism>
<protein>
    <recommendedName>
        <fullName evidence="1">RiboL-PSP-HEPN domain-containing protein</fullName>
    </recommendedName>
</protein>
<evidence type="ECO:0000259" key="1">
    <source>
        <dbReference type="Pfam" id="PF18735"/>
    </source>
</evidence>
<name>A0A3L0W071_ECOLX</name>
<dbReference type="AlphaFoldDB" id="A0A3L0W071"/>
<dbReference type="Pfam" id="PF18735">
    <property type="entry name" value="HEPN_RiboL-PSP"/>
    <property type="match status" value="1"/>
</dbReference>